<dbReference type="Proteomes" id="UP000473887">
    <property type="component" value="Unassembled WGS sequence"/>
</dbReference>
<gene>
    <name evidence="2" type="ORF">EXM69_02780</name>
    <name evidence="3" type="ORF">JQS73_03775</name>
</gene>
<dbReference type="EMBL" id="CP069280">
    <property type="protein sequence ID" value="QRI54248.1"/>
    <property type="molecule type" value="Genomic_DNA"/>
</dbReference>
<reference evidence="3 5" key="1">
    <citation type="journal article" date="2014" name="J. Infect. Dis.">
        <title>Molecular characterization of a novel botulinum neurotoxin type H gene.</title>
        <authorList>
            <person name="Dover N."/>
            <person name="Barash J.R."/>
            <person name="Hill K.K."/>
            <person name="Xie G."/>
            <person name="Arnon S.S."/>
        </authorList>
    </citation>
    <scope>NUCLEOTIDE SEQUENCE [LARGE SCALE GENOMIC DNA]</scope>
    <source>
        <strain evidence="3 5">IBCA10-7060</strain>
    </source>
</reference>
<evidence type="ECO:0000313" key="2">
    <source>
        <dbReference type="EMBL" id="NEZ90895.1"/>
    </source>
</evidence>
<dbReference type="AlphaFoldDB" id="A0A0A2HDJ3"/>
<reference evidence="3" key="3">
    <citation type="submission" date="2021-02" db="EMBL/GenBank/DDBJ databases">
        <authorList>
            <person name="Dover N."/>
            <person name="Barash J.R."/>
            <person name="Bell J.M."/>
            <person name="Sylvester M.D."/>
            <person name="Arnon S."/>
        </authorList>
    </citation>
    <scope>NUCLEOTIDE SEQUENCE</scope>
    <source>
        <strain evidence="3">IBCA10-7060</strain>
    </source>
</reference>
<dbReference type="Pfam" id="PF02915">
    <property type="entry name" value="Rubrerythrin"/>
    <property type="match status" value="1"/>
</dbReference>
<dbReference type="CDD" id="cd01045">
    <property type="entry name" value="Ferritin_like_AB"/>
    <property type="match status" value="1"/>
</dbReference>
<dbReference type="EMBL" id="SGKC01000003">
    <property type="protein sequence ID" value="NEZ90895.1"/>
    <property type="molecule type" value="Genomic_DNA"/>
</dbReference>
<accession>A0A0A2HDJ3</accession>
<dbReference type="PANTHER" id="PTHR43865:SF1">
    <property type="entry name" value="RUBRERYTHRIN-RELATED"/>
    <property type="match status" value="1"/>
</dbReference>
<dbReference type="InterPro" id="IPR052364">
    <property type="entry name" value="Rubrerythrin"/>
</dbReference>
<dbReference type="GO" id="GO:0016491">
    <property type="term" value="F:oxidoreductase activity"/>
    <property type="evidence" value="ECO:0007669"/>
    <property type="project" value="InterPro"/>
</dbReference>
<protein>
    <submittedName>
        <fullName evidence="2">DUF2202 domain-containing protein</fullName>
    </submittedName>
    <submittedName>
        <fullName evidence="3">Ferritin family protein</fullName>
    </submittedName>
</protein>
<dbReference type="RefSeq" id="WP_003361424.1">
    <property type="nucleotide sequence ID" value="NZ_AP025140.1"/>
</dbReference>
<name>A0A0A2HDJ3_CLOBO</name>
<dbReference type="InterPro" id="IPR012347">
    <property type="entry name" value="Ferritin-like"/>
</dbReference>
<dbReference type="Proteomes" id="UP000663464">
    <property type="component" value="Chromosome"/>
</dbReference>
<feature type="domain" description="Rubrerythrin diiron-binding" evidence="1">
    <location>
        <begin position="9"/>
        <end position="145"/>
    </location>
</feature>
<dbReference type="Gene3D" id="1.20.1260.10">
    <property type="match status" value="1"/>
</dbReference>
<reference evidence="2 4" key="2">
    <citation type="submission" date="2019-02" db="EMBL/GenBank/DDBJ databases">
        <title>Genome sequencing of Clostridium botulinum clinical isolates.</title>
        <authorList>
            <person name="Brunt J."/>
            <person name="Van Vliet A.H.M."/>
            <person name="Stringer S.C."/>
            <person name="Grant K.A."/>
            <person name="Carter A.C."/>
            <person name="Peck M.W."/>
        </authorList>
    </citation>
    <scope>NUCLEOTIDE SEQUENCE [LARGE SCALE GENOMIC DNA]</scope>
    <source>
        <strain evidence="2 4">H142660711</strain>
    </source>
</reference>
<dbReference type="InterPro" id="IPR003251">
    <property type="entry name" value="Rr_diiron-bd_dom"/>
</dbReference>
<sequence length="162" mass="19210">MNKEELKTIKQAIINENEGYEFYKMVSKDTNSEEAKKAFLELAEEELKHVKWLKDLFTKLKDNKMDSIDLKEIQVASPKIFAWENLDREGASKAVSVFGIGIQMERDSVDFYKKAAKDTEVQEAKVIYEELAKWEQSHLEQFYKEYETLMEEWWSEQGFEPF</sequence>
<evidence type="ECO:0000313" key="4">
    <source>
        <dbReference type="Proteomes" id="UP000473887"/>
    </source>
</evidence>
<organism evidence="2 4">
    <name type="scientific">Clostridium botulinum</name>
    <dbReference type="NCBI Taxonomy" id="1491"/>
    <lineage>
        <taxon>Bacteria</taxon>
        <taxon>Bacillati</taxon>
        <taxon>Bacillota</taxon>
        <taxon>Clostridia</taxon>
        <taxon>Eubacteriales</taxon>
        <taxon>Clostridiaceae</taxon>
        <taxon>Clostridium</taxon>
    </lineage>
</organism>
<evidence type="ECO:0000313" key="3">
    <source>
        <dbReference type="EMBL" id="QRI54248.1"/>
    </source>
</evidence>
<evidence type="ECO:0000313" key="5">
    <source>
        <dbReference type="Proteomes" id="UP000663464"/>
    </source>
</evidence>
<dbReference type="GO" id="GO:0046872">
    <property type="term" value="F:metal ion binding"/>
    <property type="evidence" value="ECO:0007669"/>
    <property type="project" value="InterPro"/>
</dbReference>
<dbReference type="InterPro" id="IPR009078">
    <property type="entry name" value="Ferritin-like_SF"/>
</dbReference>
<proteinExistence type="predicted"/>
<evidence type="ECO:0000259" key="1">
    <source>
        <dbReference type="Pfam" id="PF02915"/>
    </source>
</evidence>
<dbReference type="SUPFAM" id="SSF47240">
    <property type="entry name" value="Ferritin-like"/>
    <property type="match status" value="1"/>
</dbReference>
<dbReference type="PANTHER" id="PTHR43865">
    <property type="entry name" value="RUBRERYTHRIN-RELATED"/>
    <property type="match status" value="1"/>
</dbReference>